<dbReference type="PANTHER" id="PTHR43805:SF1">
    <property type="entry name" value="GP-PDE DOMAIN-CONTAINING PROTEIN"/>
    <property type="match status" value="1"/>
</dbReference>
<dbReference type="InParanoid" id="A0A218YS08"/>
<feature type="compositionally biased region" description="Polar residues" evidence="1">
    <location>
        <begin position="512"/>
        <end position="529"/>
    </location>
</feature>
<dbReference type="PROSITE" id="PS51704">
    <property type="entry name" value="GP_PDE"/>
    <property type="match status" value="1"/>
</dbReference>
<feature type="compositionally biased region" description="Low complexity" evidence="1">
    <location>
        <begin position="482"/>
        <end position="497"/>
    </location>
</feature>
<proteinExistence type="predicted"/>
<feature type="domain" description="GP-PDE" evidence="2">
    <location>
        <begin position="1"/>
        <end position="223"/>
    </location>
</feature>
<feature type="compositionally biased region" description="Basic and acidic residues" evidence="1">
    <location>
        <begin position="557"/>
        <end position="567"/>
    </location>
</feature>
<keyword evidence="4" id="KW-1185">Reference proteome</keyword>
<gene>
    <name evidence="3" type="ORF">B2J93_2475</name>
</gene>
<dbReference type="OrthoDB" id="1058301at2759"/>
<protein>
    <recommendedName>
        <fullName evidence="2">GP-PDE domain-containing protein</fullName>
    </recommendedName>
</protein>
<feature type="region of interest" description="Disordered" evidence="1">
    <location>
        <begin position="277"/>
        <end position="319"/>
    </location>
</feature>
<feature type="compositionally biased region" description="Basic and acidic residues" evidence="1">
    <location>
        <begin position="498"/>
        <end position="508"/>
    </location>
</feature>
<evidence type="ECO:0000313" key="3">
    <source>
        <dbReference type="EMBL" id="OWO97715.1"/>
    </source>
</evidence>
<dbReference type="Proteomes" id="UP000242519">
    <property type="component" value="Unassembled WGS sequence"/>
</dbReference>
<evidence type="ECO:0000313" key="4">
    <source>
        <dbReference type="Proteomes" id="UP000242519"/>
    </source>
</evidence>
<dbReference type="Gene3D" id="3.20.20.190">
    <property type="entry name" value="Phosphatidylinositol (PI) phosphodiesterase"/>
    <property type="match status" value="1"/>
</dbReference>
<feature type="region of interest" description="Disordered" evidence="1">
    <location>
        <begin position="444"/>
        <end position="570"/>
    </location>
</feature>
<dbReference type="Pfam" id="PF03009">
    <property type="entry name" value="GDPD"/>
    <property type="match status" value="1"/>
</dbReference>
<dbReference type="SUPFAM" id="SSF51695">
    <property type="entry name" value="PLC-like phosphodiesterases"/>
    <property type="match status" value="1"/>
</dbReference>
<dbReference type="AlphaFoldDB" id="A0A218YS08"/>
<dbReference type="InterPro" id="IPR017946">
    <property type="entry name" value="PLC-like_Pdiesterase_TIM-brl"/>
</dbReference>
<dbReference type="GO" id="GO:0006629">
    <property type="term" value="P:lipid metabolic process"/>
    <property type="evidence" value="ECO:0007669"/>
    <property type="project" value="InterPro"/>
</dbReference>
<feature type="compositionally biased region" description="Polar residues" evidence="1">
    <location>
        <begin position="285"/>
        <end position="302"/>
    </location>
</feature>
<dbReference type="CDD" id="cd08570">
    <property type="entry name" value="GDPD_YPL206cp_fungi"/>
    <property type="match status" value="1"/>
</dbReference>
<accession>A0A218YS08</accession>
<sequence>MGAFKGAVEVGAHAIETDVHMSKDGVVVLSHDASLKRCFGLDKKIANCNWSYLESLRTVQEPHQLMPRLVDLLEYLNTPGLEDIWVLLDIKLDDNPDALMSAIAEGIKDVESSREWADRILLGCWDAKYIPVCNKHLPGFPITHIGWNIPYARQFLDVPGISFNMFQKMMIGPGGERFMKDVRKAGRSLFLWTINDDNSMRWCISKQVDGVITDDPKRYLEICKIYNGEKVKISLKQWSTLMLIKVMSPIFRVLVEKKYGIGMSSGQVKRDIAMGGQEHDRGMETSRSQTPVPSAEWSQTTAVEEVPETPGRGVERGSGHKFVDAQGFRKRVVQRSTPVARRAIEVQNDPAPKLKRTGSTLKGLFSIGLRGEKKAEAMPVYTDPNETPGETAAQAQARALWEEQAKKCTGFARVLKAQTYPGNQASAPTPSLVRQQAYRPMRAQYLTPSRSPTFPQRKDPNQTRIQSRPPVQAHTRKHLPIAAAEAETETQAQALARTRWEAREKHCAETAARSQSQPQSEEPTATSRAQPLPQHRRAHECACTDVDIEESPGPSVQRRESERRETDEAQLLGSKSERLAAHYRFLIRQWLNPWEDDENWI</sequence>
<evidence type="ECO:0000259" key="2">
    <source>
        <dbReference type="PROSITE" id="PS51704"/>
    </source>
</evidence>
<reference evidence="3 4" key="1">
    <citation type="submission" date="2017-04" db="EMBL/GenBank/DDBJ databases">
        <title>Draft genome sequence of Marssonina coronaria NL1: causal agent of apple blotch.</title>
        <authorList>
            <person name="Cheng Q."/>
        </authorList>
    </citation>
    <scope>NUCLEOTIDE SEQUENCE [LARGE SCALE GENOMIC DNA]</scope>
    <source>
        <strain evidence="3 4">NL1</strain>
    </source>
</reference>
<dbReference type="STRING" id="503106.A0A218YS08"/>
<evidence type="ECO:0000256" key="1">
    <source>
        <dbReference type="SAM" id="MobiDB-lite"/>
    </source>
</evidence>
<dbReference type="InterPro" id="IPR030395">
    <property type="entry name" value="GP_PDE_dom"/>
</dbReference>
<comment type="caution">
    <text evidence="3">The sequence shown here is derived from an EMBL/GenBank/DDBJ whole genome shotgun (WGS) entry which is preliminary data.</text>
</comment>
<dbReference type="PANTHER" id="PTHR43805">
    <property type="entry name" value="GLYCEROPHOSPHORYL DIESTER PHOSPHODIESTERASE"/>
    <property type="match status" value="1"/>
</dbReference>
<organism evidence="3 4">
    <name type="scientific">Diplocarpon coronariae</name>
    <dbReference type="NCBI Taxonomy" id="2795749"/>
    <lineage>
        <taxon>Eukaryota</taxon>
        <taxon>Fungi</taxon>
        <taxon>Dikarya</taxon>
        <taxon>Ascomycota</taxon>
        <taxon>Pezizomycotina</taxon>
        <taxon>Leotiomycetes</taxon>
        <taxon>Helotiales</taxon>
        <taxon>Drepanopezizaceae</taxon>
        <taxon>Diplocarpon</taxon>
    </lineage>
</organism>
<name>A0A218YS08_9HELO</name>
<dbReference type="EMBL" id="MZNU01000426">
    <property type="protein sequence ID" value="OWO97715.1"/>
    <property type="molecule type" value="Genomic_DNA"/>
</dbReference>
<dbReference type="GO" id="GO:0008081">
    <property type="term" value="F:phosphoric diester hydrolase activity"/>
    <property type="evidence" value="ECO:0007669"/>
    <property type="project" value="InterPro"/>
</dbReference>